<protein>
    <recommendedName>
        <fullName evidence="3">IrrE N-terminal-like domain-containing protein</fullName>
    </recommendedName>
</protein>
<dbReference type="EMBL" id="CP035281">
    <property type="protein sequence ID" value="QAT43477.1"/>
    <property type="molecule type" value="Genomic_DNA"/>
</dbReference>
<dbReference type="Proteomes" id="UP000287601">
    <property type="component" value="Chromosome"/>
</dbReference>
<dbReference type="KEGG" id="amij:EQM06_09760"/>
<dbReference type="RefSeq" id="WP_128746257.1">
    <property type="nucleotide sequence ID" value="NZ_CP035281.1"/>
</dbReference>
<evidence type="ECO:0000313" key="2">
    <source>
        <dbReference type="Proteomes" id="UP000287601"/>
    </source>
</evidence>
<gene>
    <name evidence="1" type="ORF">EQM06_09760</name>
</gene>
<evidence type="ECO:0008006" key="3">
    <source>
        <dbReference type="Google" id="ProtNLM"/>
    </source>
</evidence>
<sequence>MDSMIIRKVDLPIEVDGITVLDENGDYNIYLNSRLSYDSQADAFRHEVEHVRQGHFYRYEDIKVLEEQAEYNVG</sequence>
<keyword evidence="2" id="KW-1185">Reference proteome</keyword>
<reference evidence="1 2" key="1">
    <citation type="submission" date="2019-01" db="EMBL/GenBank/DDBJ databases">
        <title>Draft genomes of a novel of Aminipila strains.</title>
        <authorList>
            <person name="Ma S."/>
        </authorList>
    </citation>
    <scope>NUCLEOTIDE SEQUENCE [LARGE SCALE GENOMIC DNA]</scope>
    <source>
        <strain evidence="2">JN-39</strain>
    </source>
</reference>
<accession>A0A410PX14</accession>
<dbReference type="OrthoDB" id="1860419at2"/>
<organism evidence="1 2">
    <name type="scientific">Aminipila luticellarii</name>
    <dbReference type="NCBI Taxonomy" id="2507160"/>
    <lineage>
        <taxon>Bacteria</taxon>
        <taxon>Bacillati</taxon>
        <taxon>Bacillota</taxon>
        <taxon>Clostridia</taxon>
        <taxon>Peptostreptococcales</taxon>
        <taxon>Anaerovoracaceae</taxon>
        <taxon>Aminipila</taxon>
    </lineage>
</organism>
<dbReference type="AlphaFoldDB" id="A0A410PX14"/>
<proteinExistence type="predicted"/>
<evidence type="ECO:0000313" key="1">
    <source>
        <dbReference type="EMBL" id="QAT43477.1"/>
    </source>
</evidence>
<name>A0A410PX14_9FIRM</name>